<dbReference type="Proteomes" id="UP000320806">
    <property type="component" value="Unassembled WGS sequence"/>
</dbReference>
<dbReference type="RefSeq" id="WP_170221664.1">
    <property type="nucleotide sequence ID" value="NZ_BAABCI010000015.1"/>
</dbReference>
<comment type="caution">
    <text evidence="2">The sequence shown here is derived from an EMBL/GenBank/DDBJ whole genome shotgun (WGS) entry which is preliminary data.</text>
</comment>
<sequence>MRQETRRLLPTASWRRCISKGSSSCGAVGATVKRAGAELVAAKMSIRVNDVPDGTIELRPMTEDRFERFIDAGIEHYAHSIFDAGGFETIETARLASLEEHKRLLPQGLQSPGHRSGRPSTRPIRRRKSGCCGSRNDPTTASSTTSRWTLPKGIDRLTTPTHAVVKIVGGKIVELHQILQV</sequence>
<evidence type="ECO:0000313" key="3">
    <source>
        <dbReference type="Proteomes" id="UP000320806"/>
    </source>
</evidence>
<feature type="compositionally biased region" description="Polar residues" evidence="1">
    <location>
        <begin position="136"/>
        <end position="148"/>
    </location>
</feature>
<keyword evidence="3" id="KW-1185">Reference proteome</keyword>
<accession>A0A542ED70</accession>
<dbReference type="AlphaFoldDB" id="A0A542ED70"/>
<name>A0A542ED70_9MICO</name>
<dbReference type="EMBL" id="VFMO01000001">
    <property type="protein sequence ID" value="TQJ13277.1"/>
    <property type="molecule type" value="Genomic_DNA"/>
</dbReference>
<feature type="region of interest" description="Disordered" evidence="1">
    <location>
        <begin position="105"/>
        <end position="153"/>
    </location>
</feature>
<proteinExistence type="predicted"/>
<evidence type="ECO:0000256" key="1">
    <source>
        <dbReference type="SAM" id="MobiDB-lite"/>
    </source>
</evidence>
<reference evidence="2 3" key="1">
    <citation type="submission" date="2019-06" db="EMBL/GenBank/DDBJ databases">
        <title>Sequencing the genomes of 1000 actinobacteria strains.</title>
        <authorList>
            <person name="Klenk H.-P."/>
        </authorList>
    </citation>
    <scope>NUCLEOTIDE SEQUENCE [LARGE SCALE GENOMIC DNA]</scope>
    <source>
        <strain evidence="2 3">DSM 19828</strain>
    </source>
</reference>
<gene>
    <name evidence="2" type="ORF">FB459_0683</name>
</gene>
<evidence type="ECO:0000313" key="2">
    <source>
        <dbReference type="EMBL" id="TQJ13277.1"/>
    </source>
</evidence>
<organism evidence="2 3">
    <name type="scientific">Yimella lutea</name>
    <dbReference type="NCBI Taxonomy" id="587872"/>
    <lineage>
        <taxon>Bacteria</taxon>
        <taxon>Bacillati</taxon>
        <taxon>Actinomycetota</taxon>
        <taxon>Actinomycetes</taxon>
        <taxon>Micrococcales</taxon>
        <taxon>Dermacoccaceae</taxon>
        <taxon>Yimella</taxon>
    </lineage>
</organism>
<protein>
    <submittedName>
        <fullName evidence="2">Uncharacterized protein</fullName>
    </submittedName>
</protein>